<dbReference type="CDD" id="cd18793">
    <property type="entry name" value="SF2_C_SNF"/>
    <property type="match status" value="1"/>
</dbReference>
<dbReference type="InterPro" id="IPR050496">
    <property type="entry name" value="SNF2_RAD54_helicase_repair"/>
</dbReference>
<dbReference type="InterPro" id="IPR000330">
    <property type="entry name" value="SNF2_N"/>
</dbReference>
<evidence type="ECO:0000313" key="12">
    <source>
        <dbReference type="EMBL" id="VBB30341.1"/>
    </source>
</evidence>
<feature type="region of interest" description="Disordered" evidence="9">
    <location>
        <begin position="693"/>
        <end position="719"/>
    </location>
</feature>
<evidence type="ECO:0000256" key="4">
    <source>
        <dbReference type="ARBA" id="ARBA00022776"/>
    </source>
</evidence>
<comment type="function">
    <text evidence="7">Involved in mitotic DNA repair and meiotic recombination. Functions in the recombinational DNA repair pathway. Essential for interhomolog gene conversion (GC), but may have a less important role in intersister GC than spn-A/Rad51. In the presence of DNA, spn-A/Rad51 enhances the ATPase activity of okr/Rad54.</text>
</comment>
<dbReference type="Gene3D" id="3.40.50.10810">
    <property type="entry name" value="Tandem AAA-ATPase domain"/>
    <property type="match status" value="1"/>
</dbReference>
<dbReference type="OrthoDB" id="448448at2759"/>
<evidence type="ECO:0000259" key="10">
    <source>
        <dbReference type="PROSITE" id="PS51192"/>
    </source>
</evidence>
<dbReference type="Pfam" id="PF00176">
    <property type="entry name" value="SNF2-rel_dom"/>
    <property type="match status" value="1"/>
</dbReference>
<feature type="domain" description="Helicase C-terminal" evidence="11">
    <location>
        <begin position="502"/>
        <end position="657"/>
    </location>
</feature>
<evidence type="ECO:0000256" key="9">
    <source>
        <dbReference type="SAM" id="MobiDB-lite"/>
    </source>
</evidence>
<dbReference type="SUPFAM" id="SSF52540">
    <property type="entry name" value="P-loop containing nucleoside triphosphate hydrolases"/>
    <property type="match status" value="2"/>
</dbReference>
<name>A0A498SEL8_ACAVI</name>
<keyword evidence="3" id="KW-0132">Cell division</keyword>
<evidence type="ECO:0000256" key="2">
    <source>
        <dbReference type="ARBA" id="ARBA00015341"/>
    </source>
</evidence>
<evidence type="ECO:0000256" key="6">
    <source>
        <dbReference type="ARBA" id="ARBA00023306"/>
    </source>
</evidence>
<keyword evidence="13" id="KW-1185">Reference proteome</keyword>
<dbReference type="EMBL" id="UPTC01000849">
    <property type="protein sequence ID" value="VBB30341.1"/>
    <property type="molecule type" value="Genomic_DNA"/>
</dbReference>
<dbReference type="InterPro" id="IPR049730">
    <property type="entry name" value="SNF2/RAD54-like_C"/>
</dbReference>
<dbReference type="SMART" id="SM00490">
    <property type="entry name" value="HELICc"/>
    <property type="match status" value="1"/>
</dbReference>
<proteinExistence type="predicted"/>
<evidence type="ECO:0000256" key="1">
    <source>
        <dbReference type="ARBA" id="ARBA00011467"/>
    </source>
</evidence>
<dbReference type="SMART" id="SM00487">
    <property type="entry name" value="DEXDc"/>
    <property type="match status" value="1"/>
</dbReference>
<dbReference type="PROSITE" id="PS51192">
    <property type="entry name" value="HELICASE_ATP_BIND_1"/>
    <property type="match status" value="1"/>
</dbReference>
<evidence type="ECO:0000313" key="13">
    <source>
        <dbReference type="Proteomes" id="UP000276991"/>
    </source>
</evidence>
<dbReference type="PANTHER" id="PTHR45629">
    <property type="entry name" value="SNF2/RAD54 FAMILY MEMBER"/>
    <property type="match status" value="1"/>
</dbReference>
<keyword evidence="4" id="KW-0498">Mitosis</keyword>
<dbReference type="GO" id="GO:0016787">
    <property type="term" value="F:hydrolase activity"/>
    <property type="evidence" value="ECO:0007669"/>
    <property type="project" value="UniProtKB-KW"/>
</dbReference>
<evidence type="ECO:0000259" key="11">
    <source>
        <dbReference type="PROSITE" id="PS51194"/>
    </source>
</evidence>
<dbReference type="GO" id="GO:0005634">
    <property type="term" value="C:nucleus"/>
    <property type="evidence" value="ECO:0007669"/>
    <property type="project" value="TreeGrafter"/>
</dbReference>
<dbReference type="InterPro" id="IPR027417">
    <property type="entry name" value="P-loop_NTPase"/>
</dbReference>
<gene>
    <name evidence="12" type="ORF">NAV_LOCUS5132</name>
</gene>
<keyword evidence="5" id="KW-0378">Hydrolase</keyword>
<reference evidence="12 13" key="1">
    <citation type="submission" date="2018-08" db="EMBL/GenBank/DDBJ databases">
        <authorList>
            <person name="Laetsch R D."/>
            <person name="Stevens L."/>
            <person name="Kumar S."/>
            <person name="Blaxter L. M."/>
        </authorList>
    </citation>
    <scope>NUCLEOTIDE SEQUENCE [LARGE SCALE GENOMIC DNA]</scope>
</reference>
<dbReference type="Gene3D" id="3.40.50.300">
    <property type="entry name" value="P-loop containing nucleotide triphosphate hydrolases"/>
    <property type="match status" value="1"/>
</dbReference>
<dbReference type="PANTHER" id="PTHR45629:SF7">
    <property type="entry name" value="DNA EXCISION REPAIR PROTEIN ERCC-6-RELATED"/>
    <property type="match status" value="1"/>
</dbReference>
<dbReference type="Pfam" id="PF00271">
    <property type="entry name" value="Helicase_C"/>
    <property type="match status" value="1"/>
</dbReference>
<organism evidence="12 13">
    <name type="scientific">Acanthocheilonema viteae</name>
    <name type="common">Filarial nematode worm</name>
    <name type="synonym">Dipetalonema viteae</name>
    <dbReference type="NCBI Taxonomy" id="6277"/>
    <lineage>
        <taxon>Eukaryota</taxon>
        <taxon>Metazoa</taxon>
        <taxon>Ecdysozoa</taxon>
        <taxon>Nematoda</taxon>
        <taxon>Chromadorea</taxon>
        <taxon>Rhabditida</taxon>
        <taxon>Spirurina</taxon>
        <taxon>Spiruromorpha</taxon>
        <taxon>Filarioidea</taxon>
        <taxon>Onchocercidae</taxon>
        <taxon>Acanthocheilonema</taxon>
    </lineage>
</organism>
<dbReference type="STRING" id="6277.A0A498SEL8"/>
<feature type="domain" description="Helicase ATP-binding" evidence="10">
    <location>
        <begin position="203"/>
        <end position="370"/>
    </location>
</feature>
<protein>
    <recommendedName>
        <fullName evidence="2">DNA repair and recombination protein RAD54-like</fullName>
    </recommendedName>
    <alternativeName>
        <fullName evidence="8">Protein okra</fullName>
    </alternativeName>
</protein>
<evidence type="ECO:0000256" key="7">
    <source>
        <dbReference type="ARBA" id="ARBA00024776"/>
    </source>
</evidence>
<dbReference type="GO" id="GO:0051301">
    <property type="term" value="P:cell division"/>
    <property type="evidence" value="ECO:0007669"/>
    <property type="project" value="UniProtKB-KW"/>
</dbReference>
<keyword evidence="6" id="KW-0131">Cell cycle</keyword>
<dbReference type="GO" id="GO:0005524">
    <property type="term" value="F:ATP binding"/>
    <property type="evidence" value="ECO:0007669"/>
    <property type="project" value="InterPro"/>
</dbReference>
<dbReference type="AlphaFoldDB" id="A0A498SEL8"/>
<comment type="subunit">
    <text evidence="1">Interacts (via N-terminus) with spn-A/Rad51.</text>
</comment>
<dbReference type="GO" id="GO:0000724">
    <property type="term" value="P:double-strand break repair via homologous recombination"/>
    <property type="evidence" value="ECO:0007669"/>
    <property type="project" value="TreeGrafter"/>
</dbReference>
<dbReference type="GO" id="GO:0007131">
    <property type="term" value="P:reciprocal meiotic recombination"/>
    <property type="evidence" value="ECO:0007669"/>
    <property type="project" value="TreeGrafter"/>
</dbReference>
<dbReference type="InterPro" id="IPR001650">
    <property type="entry name" value="Helicase_C-like"/>
</dbReference>
<evidence type="ECO:0000256" key="8">
    <source>
        <dbReference type="ARBA" id="ARBA00029956"/>
    </source>
</evidence>
<dbReference type="PROSITE" id="PS51194">
    <property type="entry name" value="HELICASE_CTER"/>
    <property type="match status" value="1"/>
</dbReference>
<accession>A0A498SEL8</accession>
<dbReference type="InterPro" id="IPR014001">
    <property type="entry name" value="Helicase_ATP-bd"/>
</dbReference>
<dbReference type="InterPro" id="IPR038718">
    <property type="entry name" value="SNF2-like_sf"/>
</dbReference>
<sequence>MERYSSQWESHYASQSSISDDGDYIITSQDEGIYRCYEVLYGKLSSRMHKRWQGDGLLYCRERSVILQTERGKEIAKASSYSIKQLTELKKGSRLKINNYEVEVQAELNPRQPAINEAENVENQAAPAEPIQSTALDGGNSKKRQKITNQNFISPLFGRDNPLDFVLDETKDDDGSIRRIAVDAQIASCLKPHQKSGIAFIYKCLKGSHGGAILADEMGLGKTVQTISLIMALIKKRLNQKPIIRRCVIVVPTSLLNNWYAEFIKWSPQTQSMLFRILKSTDVEKLISYRNTPIIAIVSYDMIARTAAELSAVSIDLLVCDEAHRLKNLNGRLREQLQNLHAQRRLLLTGTPMQNDLEEFYSLVSFARPDLFTAFSEFKHLCEVEPILFNGLLAEVMLRRTAEVIHDCLPPKIDYIIWCQPSPLQCFVYKRLKTFLSYDHLTLIDVLRKLCNHPCLLYRSIVVKLQSCKMEEKEFYNSLLGLFPSTFNDTSLSVGDSGKLSVFCELVTAFRTQEENVVVVSNFTHTLDLLEDLCRGLFYTVLRLDGSTDAKKRMEIVEEFNSSSTKSCAFLLSAKAGGLGLNLIGASRMVLFDLDWNPAVDIQAMARIWRQGQKKPCQIYRLITGGTVDEKILQRQIKKSSLNTIVEMVPPESFTHFSDEELQDIFTLHDDTECETHCLLECQCDGCGRLPEELEENQDNRPDENSESVTTYSERMDGNNDLVPESSANLLIQDYSNSTCFNNNEVLEAENKIVGDEAALSASALMGTLMRWQHYSPRYENQFESVKTEADLDGWELEELLLRSFGLIECELILCCYKLFYYSVLEKLHLFMYTSSLSEESLTLLS</sequence>
<dbReference type="Proteomes" id="UP000276991">
    <property type="component" value="Unassembled WGS sequence"/>
</dbReference>
<dbReference type="GO" id="GO:0015616">
    <property type="term" value="F:DNA translocase activity"/>
    <property type="evidence" value="ECO:0007669"/>
    <property type="project" value="TreeGrafter"/>
</dbReference>
<evidence type="ECO:0000256" key="3">
    <source>
        <dbReference type="ARBA" id="ARBA00022618"/>
    </source>
</evidence>
<evidence type="ECO:0000256" key="5">
    <source>
        <dbReference type="ARBA" id="ARBA00022801"/>
    </source>
</evidence>
<dbReference type="Gene3D" id="1.20.120.850">
    <property type="entry name" value="SWI2/SNF2 ATPases, N-terminal domain"/>
    <property type="match status" value="1"/>
</dbReference>